<accession>A0A191ZD09</accession>
<dbReference type="Proteomes" id="UP000229077">
    <property type="component" value="Segment"/>
</dbReference>
<evidence type="ECO:0000313" key="1">
    <source>
        <dbReference type="EMBL" id="ANJ65272.1"/>
    </source>
</evidence>
<reference evidence="1 2" key="1">
    <citation type="submission" date="2017-06" db="EMBL/GenBank/DDBJ databases">
        <authorList>
            <person name="Kim H.J."/>
            <person name="Triplett B.A."/>
        </authorList>
    </citation>
    <scope>NUCLEOTIDE SEQUENCE [LARGE SCALE GENOMIC DNA]</scope>
</reference>
<protein>
    <submittedName>
        <fullName evidence="1">Uncharacterized protein</fullName>
    </submittedName>
</protein>
<name>A0A191ZD09_9CAUD</name>
<organism evidence="1 2">
    <name type="scientific">Erwinia phage vB_EamP_Rexella</name>
    <dbReference type="NCBI Taxonomy" id="1852642"/>
    <lineage>
        <taxon>Viruses</taxon>
        <taxon>Duplodnaviria</taxon>
        <taxon>Heunggongvirae</taxon>
        <taxon>Uroviricota</taxon>
        <taxon>Caudoviricetes</taxon>
        <taxon>Schitoviridae</taxon>
        <taxon>Erskinevirinae</taxon>
        <taxon>Johnsonvirus</taxon>
        <taxon>Johnsonvirus frozen</taxon>
    </lineage>
</organism>
<evidence type="ECO:0000313" key="2">
    <source>
        <dbReference type="Proteomes" id="UP000229077"/>
    </source>
</evidence>
<gene>
    <name evidence="1" type="ORF">REXELLA_43</name>
</gene>
<dbReference type="EMBL" id="KX098390">
    <property type="protein sequence ID" value="ANJ65272.1"/>
    <property type="molecule type" value="Genomic_DNA"/>
</dbReference>
<proteinExistence type="predicted"/>
<sequence>MDMVSLALSGTQERGNTDREFHISITLIGLTKPLRGVVDADSHPHVAFREYELSRNGSWVAVEAPPRYILREGITSAQILYLDGVP</sequence>